<keyword evidence="4 5" id="KW-0732">Signal</keyword>
<dbReference type="InterPro" id="IPR004275">
    <property type="entry name" value="Frog_antimicrobial_propeptide"/>
</dbReference>
<evidence type="ECO:0000313" key="7">
    <source>
        <dbReference type="EMBL" id="ABX44865.1"/>
    </source>
</evidence>
<proteinExistence type="evidence at transcript level"/>
<keyword evidence="3" id="KW-0964">Secreted</keyword>
<comment type="similarity">
    <text evidence="2">Belongs to the frog skin active peptide (FSAP) family. Brevinin subfamily.</text>
</comment>
<feature type="domain" description="Frog antimicrobial peptide propeptide" evidence="6">
    <location>
        <begin position="2"/>
        <end position="41"/>
    </location>
</feature>
<dbReference type="InterPro" id="IPR032019">
    <property type="entry name" value="Frog_antimicrobial_Ranidae"/>
</dbReference>
<evidence type="ECO:0000256" key="4">
    <source>
        <dbReference type="ARBA" id="ARBA00022729"/>
    </source>
</evidence>
<dbReference type="Pfam" id="PF03032">
    <property type="entry name" value="FSAP_sig_propep"/>
    <property type="match status" value="1"/>
</dbReference>
<dbReference type="GO" id="GO:0005576">
    <property type="term" value="C:extracellular region"/>
    <property type="evidence" value="ECO:0007669"/>
    <property type="project" value="UniProtKB-SubCell"/>
</dbReference>
<reference evidence="7" key="1">
    <citation type="journal article" date="2010" name="Genomics">
        <title>Peptidomics and genomics analysis of novel antimicrobial peptides from the frog, Rana nigrovittata.</title>
        <authorList>
            <person name="Ma Y."/>
            <person name="Liu C."/>
            <person name="Liu X."/>
            <person name="Wu J."/>
            <person name="Yang H."/>
            <person name="Wang Y."/>
            <person name="Li J."/>
            <person name="Yu H."/>
            <person name="Lai R."/>
        </authorList>
    </citation>
    <scope>NUCLEOTIDE SEQUENCE</scope>
    <source>
        <tissue evidence="7">Skin</tissue>
    </source>
</reference>
<dbReference type="Pfam" id="PF16048">
    <property type="entry name" value="Antimicrobial23"/>
    <property type="match status" value="1"/>
</dbReference>
<sequence length="86" mass="9765">MFTMKKSLLLLFFLGIVSLSLCGQERDADEEDGGEVTEEDVKRSALVGCWTKSYPPKPVSVDDKTCLANHLMWNIIWLNARCLMKK</sequence>
<feature type="chain" id="PRO_5002897484" evidence="5">
    <location>
        <begin position="23"/>
        <end position="86"/>
    </location>
</feature>
<evidence type="ECO:0000256" key="1">
    <source>
        <dbReference type="ARBA" id="ARBA00004613"/>
    </source>
</evidence>
<name>C0IL53_HYLNG</name>
<comment type="subcellular location">
    <subcellularLocation>
        <location evidence="1">Secreted</location>
    </subcellularLocation>
</comment>
<evidence type="ECO:0000256" key="3">
    <source>
        <dbReference type="ARBA" id="ARBA00022525"/>
    </source>
</evidence>
<protein>
    <submittedName>
        <fullName evidence="7">Nigroain-A antimicrobial peptide</fullName>
    </submittedName>
</protein>
<evidence type="ECO:0000256" key="5">
    <source>
        <dbReference type="SAM" id="SignalP"/>
    </source>
</evidence>
<dbReference type="AlphaFoldDB" id="C0IL53"/>
<organism evidence="7">
    <name type="scientific">Hylarana nigrovittata</name>
    <name type="common">Black-striped frog</name>
    <name type="synonym">Sylvirana nigrovittata</name>
    <dbReference type="NCBI Taxonomy" id="127021"/>
    <lineage>
        <taxon>Eukaryota</taxon>
        <taxon>Metazoa</taxon>
        <taxon>Chordata</taxon>
        <taxon>Craniata</taxon>
        <taxon>Vertebrata</taxon>
        <taxon>Euteleostomi</taxon>
        <taxon>Amphibia</taxon>
        <taxon>Batrachia</taxon>
        <taxon>Anura</taxon>
        <taxon>Neobatrachia</taxon>
        <taxon>Ranoidea</taxon>
        <taxon>Ranidae</taxon>
        <taxon>Hylarana</taxon>
    </lineage>
</organism>
<dbReference type="EMBL" id="EU136415">
    <property type="protein sequence ID" value="ABX44865.1"/>
    <property type="molecule type" value="mRNA"/>
</dbReference>
<accession>C0IL53</accession>
<feature type="signal peptide" evidence="5">
    <location>
        <begin position="1"/>
        <end position="22"/>
    </location>
</feature>
<evidence type="ECO:0000259" key="6">
    <source>
        <dbReference type="Pfam" id="PF03032"/>
    </source>
</evidence>
<dbReference type="GO" id="GO:0006952">
    <property type="term" value="P:defense response"/>
    <property type="evidence" value="ECO:0007669"/>
    <property type="project" value="InterPro"/>
</dbReference>
<evidence type="ECO:0000256" key="2">
    <source>
        <dbReference type="ARBA" id="ARBA00008230"/>
    </source>
</evidence>